<evidence type="ECO:0000313" key="2">
    <source>
        <dbReference type="EMBL" id="MDG2992116.1"/>
    </source>
</evidence>
<dbReference type="RefSeq" id="WP_277868042.1">
    <property type="nucleotide sequence ID" value="NZ_JAKKUT010000008.1"/>
</dbReference>
<feature type="compositionally biased region" description="Basic and acidic residues" evidence="1">
    <location>
        <begin position="48"/>
        <end position="67"/>
    </location>
</feature>
<reference evidence="2" key="1">
    <citation type="journal article" date="2022" name="Genome Biol. Evol.">
        <title>A New Gene Family Diagnostic for Intracellular Biomineralization of Amorphous Ca Carbonates by Cyanobacteria.</title>
        <authorList>
            <person name="Benzerara K."/>
            <person name="Duprat E."/>
            <person name="Bitard-Feildel T."/>
            <person name="Caumes G."/>
            <person name="Cassier-Chauvat C."/>
            <person name="Chauvat F."/>
            <person name="Dezi M."/>
            <person name="Diop S.I."/>
            <person name="Gaschignard G."/>
            <person name="Gorgen S."/>
            <person name="Gugger M."/>
            <person name="Lopez-Garcia P."/>
            <person name="Millet M."/>
            <person name="Skouri-Panet F."/>
            <person name="Moreira D."/>
            <person name="Callebaut I."/>
        </authorList>
    </citation>
    <scope>NUCLEOTIDE SEQUENCE</scope>
    <source>
        <strain evidence="2">G9</strain>
    </source>
</reference>
<sequence length="169" mass="19048">MDAPIETYNPSDPIAYVLSENLYRRHLSAGQKAVLALEVERLYSQEAKQKQIEAGGDRKSEEYKKSLTTDPSEPIIDRHERESTTRAAKAVGVGSTAVKRAKFLQQNAPEILDKVKQGEIAVDRAYNTTKARLAQMPKPEPIEPTNEILQLPGAMDPLRLKQRQWRVKP</sequence>
<accession>A0ABT6F2W1</accession>
<dbReference type="Proteomes" id="UP001154265">
    <property type="component" value="Unassembled WGS sequence"/>
</dbReference>
<organism evidence="2 3">
    <name type="scientific">Candidatus Synechococcus calcipolaris G9</name>
    <dbReference type="NCBI Taxonomy" id="1497997"/>
    <lineage>
        <taxon>Bacteria</taxon>
        <taxon>Bacillati</taxon>
        <taxon>Cyanobacteriota</taxon>
        <taxon>Cyanophyceae</taxon>
        <taxon>Synechococcales</taxon>
        <taxon>Synechococcaceae</taxon>
        <taxon>Synechococcus</taxon>
    </lineage>
</organism>
<dbReference type="EMBL" id="JAKKUT010000008">
    <property type="protein sequence ID" value="MDG2992116.1"/>
    <property type="molecule type" value="Genomic_DNA"/>
</dbReference>
<keyword evidence="3" id="KW-1185">Reference proteome</keyword>
<comment type="caution">
    <text evidence="2">The sequence shown here is derived from an EMBL/GenBank/DDBJ whole genome shotgun (WGS) entry which is preliminary data.</text>
</comment>
<feature type="region of interest" description="Disordered" evidence="1">
    <location>
        <begin position="48"/>
        <end position="88"/>
    </location>
</feature>
<protein>
    <submittedName>
        <fullName evidence="2">Uncharacterized protein</fullName>
    </submittedName>
</protein>
<evidence type="ECO:0000313" key="3">
    <source>
        <dbReference type="Proteomes" id="UP001154265"/>
    </source>
</evidence>
<reference evidence="2" key="2">
    <citation type="submission" date="2022-01" db="EMBL/GenBank/DDBJ databases">
        <authorList>
            <person name="Zivanovic Y."/>
            <person name="Moreira D."/>
            <person name="Lopez-Garcia P."/>
        </authorList>
    </citation>
    <scope>NUCLEOTIDE SEQUENCE</scope>
    <source>
        <strain evidence="2">G9</strain>
    </source>
</reference>
<feature type="compositionally biased region" description="Basic and acidic residues" evidence="1">
    <location>
        <begin position="75"/>
        <end position="84"/>
    </location>
</feature>
<name>A0ABT6F2W1_9SYNE</name>
<evidence type="ECO:0000256" key="1">
    <source>
        <dbReference type="SAM" id="MobiDB-lite"/>
    </source>
</evidence>
<proteinExistence type="predicted"/>
<gene>
    <name evidence="2" type="ORF">L3556_14425</name>
</gene>